<evidence type="ECO:0000256" key="9">
    <source>
        <dbReference type="SAM" id="Coils"/>
    </source>
</evidence>
<dbReference type="InterPro" id="IPR041677">
    <property type="entry name" value="DNA2/NAM7_AAA_11"/>
</dbReference>
<evidence type="ECO:0000256" key="2">
    <source>
        <dbReference type="ARBA" id="ARBA00007913"/>
    </source>
</evidence>
<dbReference type="GO" id="GO:0001147">
    <property type="term" value="F:transcription termination site sequence-specific DNA binding"/>
    <property type="evidence" value="ECO:0007669"/>
    <property type="project" value="TreeGrafter"/>
</dbReference>
<dbReference type="InterPro" id="IPR027417">
    <property type="entry name" value="P-loop_NTPase"/>
</dbReference>
<reference evidence="12" key="1">
    <citation type="journal article" date="2020" name="Stud. Mycol.">
        <title>101 Dothideomycetes genomes: a test case for predicting lifestyles and emergence of pathogens.</title>
        <authorList>
            <person name="Haridas S."/>
            <person name="Albert R."/>
            <person name="Binder M."/>
            <person name="Bloem J."/>
            <person name="Labutti K."/>
            <person name="Salamov A."/>
            <person name="Andreopoulos B."/>
            <person name="Baker S."/>
            <person name="Barry K."/>
            <person name="Bills G."/>
            <person name="Bluhm B."/>
            <person name="Cannon C."/>
            <person name="Castanera R."/>
            <person name="Culley D."/>
            <person name="Daum C."/>
            <person name="Ezra D."/>
            <person name="Gonzalez J."/>
            <person name="Henrissat B."/>
            <person name="Kuo A."/>
            <person name="Liang C."/>
            <person name="Lipzen A."/>
            <person name="Lutzoni F."/>
            <person name="Magnuson J."/>
            <person name="Mondo S."/>
            <person name="Nolan M."/>
            <person name="Ohm R."/>
            <person name="Pangilinan J."/>
            <person name="Park H.-J."/>
            <person name="Ramirez L."/>
            <person name="Alfaro M."/>
            <person name="Sun H."/>
            <person name="Tritt A."/>
            <person name="Yoshinaga Y."/>
            <person name="Zwiers L.-H."/>
            <person name="Turgeon B."/>
            <person name="Goodwin S."/>
            <person name="Spatafora J."/>
            <person name="Crous P."/>
            <person name="Grigoriev I."/>
        </authorList>
    </citation>
    <scope>NUCLEOTIDE SEQUENCE</scope>
    <source>
        <strain evidence="12">CBS 115976</strain>
    </source>
</reference>
<feature type="compositionally biased region" description="Polar residues" evidence="10">
    <location>
        <begin position="1903"/>
        <end position="1921"/>
    </location>
</feature>
<protein>
    <recommendedName>
        <fullName evidence="11">UvrD-like helicase ATP-binding domain-containing protein</fullName>
    </recommendedName>
</protein>
<dbReference type="Proteomes" id="UP000799302">
    <property type="component" value="Unassembled WGS sequence"/>
</dbReference>
<dbReference type="SUPFAM" id="SSF52540">
    <property type="entry name" value="P-loop containing nucleoside triphosphate hydrolases"/>
    <property type="match status" value="1"/>
</dbReference>
<name>A0A6A6UBB1_9PEZI</name>
<feature type="region of interest" description="Disordered" evidence="10">
    <location>
        <begin position="915"/>
        <end position="953"/>
    </location>
</feature>
<feature type="binding site" evidence="8">
    <location>
        <begin position="1300"/>
        <end position="1307"/>
    </location>
    <ligand>
        <name>ATP</name>
        <dbReference type="ChEBI" id="CHEBI:30616"/>
    </ligand>
</feature>
<organism evidence="12 13">
    <name type="scientific">Microthyrium microscopicum</name>
    <dbReference type="NCBI Taxonomy" id="703497"/>
    <lineage>
        <taxon>Eukaryota</taxon>
        <taxon>Fungi</taxon>
        <taxon>Dikarya</taxon>
        <taxon>Ascomycota</taxon>
        <taxon>Pezizomycotina</taxon>
        <taxon>Dothideomycetes</taxon>
        <taxon>Dothideomycetes incertae sedis</taxon>
        <taxon>Microthyriales</taxon>
        <taxon>Microthyriaceae</taxon>
        <taxon>Microthyrium</taxon>
    </lineage>
</organism>
<sequence>MEEEAMKDAIRQLLDLDPNVHWFCPYEDANDSTAYFDEDVLAQAGKASADSDPDDADGKLSLQKRRITAKSRFKKRQANFLTAINIMGYDSEASDVLKTALKNGIEAQLTGCPICVRHYYRLLGEKRIELQHQIFDDTVLEEFFLRINIFNNDRISQALDDGTNRLRRLEPVQRKIKNLDQNILFGFLEAMASPAYSQNESKLSQHFDEPFELLGGVKSLKPDNYLPALGAFLFSGKPLRRQWAEKNWKRLQRSPIKAEWENAIREPLTIALRRVALSDLDQPFLPTFWNGLNIISSHSSDQLMTDAIPGLENVSNVFMLPLNHMHLDLEPDCFADLLSTLVHILEKAPKTYWDAMGTISPTTVIENIFDSPNFRRLLHGNDVGALAPIHMVLIPFQNSLSPDKQALASRTWASNLIRLHQDHEIPTLLREALFNMALETINSSMVSLIHATNFETSDANSKAIAVDPICVTEMTAVFDKWALEIIMSARGLTNQTMVQTPISLSVIENAVDLDISRVFQAFKSIIKSQMPPAHLFEASTYVWKHLLKAAQLGGAYALSTHVLLGCRRLLMCGKLPEKAGVRPSDLQKRYNASYSLAINHIKEILELMSTWNQHELNSMFKSAHLANGLIATLFFPAEVRVITSEILKNMTDGESRRDAIRNMIDTAYHSSIGAIGNVVNGIQKSGVFDSNAGMVRICTDVVDALFNSHDGLLRSKEIGIAECEATERLWSYIWAALDGVFRRTEDWSKRGYSKSELEEFCRDSIQLAETLYDYLEILVDAVIVEDADDAERTKITNRLLMDPNKTLSSMVVWLRLADPFLISSVVSIFNKIVKKHRAETLQIPADVREFVTTVCSTDPKKMIKTKLNNNQIASLEETLEIERPPQLLDIVKSSKARQGSLKGWMGTAEVSVASDRKPSVKKVDLHAKLRESQPTKKPSISLKPSIPSKSDTKKAAEVALIRNQRAAEKEADRLKKEAARKAREAKIAELMPQSKSEIYVDVDSEDEEESEGEVDMDEALRGIKGAGVVIKRDPYALQMIKEKPRGPLKIKRMVRTAKDMRARLAPDLSSLHQIILAWDYFYDGDVPPGTDSSIYKDVLSAYENPLEYKHIMEPLLLLEAWQGFVKAREENSFQSFQIKVANRASVNAFIEISTVMAATEKREVGEGDIVLLSMADNPIANPNVPHCLVRVHKVSRKKKELEIVYRAVQGTPLSREIRPDLPLWGVKIHSLTPLEREYGTLVSLQHYDLSEYILSGKPSHLLQYGDAALTPIMRNYSLNKAQSKAVKSAIDNDAFTLIQGPPGSGKTKTIIAIVGALLTEVLTRPQGMAKVGDEAPKKILVCAPSNAAVDELVMRFKEGVKTVTGLDKKINVIRIGRSDAVNSAVKDVTLEELVSARLSKNAGGPDRTQTQELMMKHKEVSEKLNKAREAMQQDDTAANKQAFDALRRQKTTLGGQVDALKDSEQQAFRAVEAERKRVQQEVINSAHILCATLSGSGHEMFQHVNIDFETVVVDEAAQCVEASALIPLKYGCSKCILVGDPKQLPPTVLSKEASRYAYEKSLFVRMQENSPKDVHLLDTQYRMHSEISRFPSATFYDGLLLDGPGMDEIRKRPWHSNPLLGPYRFFDVKGQHQAAPKGHSLINIAEIEVAMQLYNRLVTDFDHHYDLSGKVGIITPYKSQLAELKRRFSAHYGDRILSAVEFNTTDAFQGRESEVIIFSCVRASPAGSIGFLQDIRRMNVGLTRAKSSLWVLGNSESLLRGEFWKKLIVDAQKRGSFSTGNFSGELRRSTPSAAAQNYMQNGIKAQLRAPNASSSTPGQKAIDVPRHPKQAPTGPRADASHRGSRDSNSKQVPTGPRADSARRDSRDSLQKQVVSGQHVDLSRRESRGNLSPIDIEMTDAPPLSQQPSTLRRASTTAQAPITNLPGISAPSNAALPTTDPRQQPGQATIPPPSGPAQPAAKPKVRIKRKPAAVNPFLPKAKKPKPS</sequence>
<proteinExistence type="inferred from homology"/>
<keyword evidence="7" id="KW-0539">Nucleus</keyword>
<dbReference type="InterPro" id="IPR014016">
    <property type="entry name" value="UvrD-like_ATP-bd"/>
</dbReference>
<dbReference type="Pfam" id="PF13087">
    <property type="entry name" value="AAA_12"/>
    <property type="match status" value="1"/>
</dbReference>
<evidence type="ECO:0000256" key="4">
    <source>
        <dbReference type="ARBA" id="ARBA00022801"/>
    </source>
</evidence>
<evidence type="ECO:0000256" key="5">
    <source>
        <dbReference type="ARBA" id="ARBA00022806"/>
    </source>
</evidence>
<accession>A0A6A6UBB1</accession>
<feature type="compositionally biased region" description="Basic and acidic residues" evidence="10">
    <location>
        <begin position="915"/>
        <end position="934"/>
    </location>
</feature>
<evidence type="ECO:0000256" key="1">
    <source>
        <dbReference type="ARBA" id="ARBA00004123"/>
    </source>
</evidence>
<evidence type="ECO:0000256" key="10">
    <source>
        <dbReference type="SAM" id="MobiDB-lite"/>
    </source>
</evidence>
<feature type="compositionally biased region" description="Basic and acidic residues" evidence="10">
    <location>
        <begin position="1838"/>
        <end position="1848"/>
    </location>
</feature>
<dbReference type="OrthoDB" id="6513042at2759"/>
<evidence type="ECO:0000313" key="13">
    <source>
        <dbReference type="Proteomes" id="UP000799302"/>
    </source>
</evidence>
<dbReference type="GO" id="GO:0006369">
    <property type="term" value="P:termination of RNA polymerase II transcription"/>
    <property type="evidence" value="ECO:0007669"/>
    <property type="project" value="TreeGrafter"/>
</dbReference>
<evidence type="ECO:0000259" key="11">
    <source>
        <dbReference type="PROSITE" id="PS51198"/>
    </source>
</evidence>
<feature type="compositionally biased region" description="Polar residues" evidence="10">
    <location>
        <begin position="1929"/>
        <end position="1946"/>
    </location>
</feature>
<dbReference type="GO" id="GO:0005694">
    <property type="term" value="C:chromosome"/>
    <property type="evidence" value="ECO:0007669"/>
    <property type="project" value="UniProtKB-ARBA"/>
</dbReference>
<keyword evidence="4 8" id="KW-0378">Hydrolase</keyword>
<dbReference type="InterPro" id="IPR047187">
    <property type="entry name" value="SF1_C_Upf1"/>
</dbReference>
<evidence type="ECO:0000313" key="12">
    <source>
        <dbReference type="EMBL" id="KAF2669240.1"/>
    </source>
</evidence>
<dbReference type="Pfam" id="PF13086">
    <property type="entry name" value="AAA_11"/>
    <property type="match status" value="1"/>
</dbReference>
<dbReference type="Pfam" id="PF12726">
    <property type="entry name" value="SEN1_N"/>
    <property type="match status" value="1"/>
</dbReference>
<dbReference type="FunFam" id="3.40.50.300:FF:001152">
    <property type="entry name" value="tRNA-splicing endonuclease, putative"/>
    <property type="match status" value="1"/>
</dbReference>
<feature type="domain" description="UvrD-like helicase ATP-binding" evidence="11">
    <location>
        <begin position="1279"/>
        <end position="1584"/>
    </location>
</feature>
<evidence type="ECO:0000256" key="3">
    <source>
        <dbReference type="ARBA" id="ARBA00022741"/>
    </source>
</evidence>
<dbReference type="InterPro" id="IPR041679">
    <property type="entry name" value="DNA2/NAM7-like_C"/>
</dbReference>
<comment type="subcellular location">
    <subcellularLocation>
        <location evidence="1">Nucleus</location>
    </subcellularLocation>
</comment>
<dbReference type="FunFam" id="3.40.50.300:FF:000326">
    <property type="entry name" value="P-loop containing nucleoside triphosphate hydrolase"/>
    <property type="match status" value="1"/>
</dbReference>
<dbReference type="PANTHER" id="PTHR10887:SF495">
    <property type="entry name" value="HELICASE SENATAXIN ISOFORM X1-RELATED"/>
    <property type="match status" value="1"/>
</dbReference>
<dbReference type="InterPro" id="IPR056474">
    <property type="entry name" value="SEN1_barrel"/>
</dbReference>
<gene>
    <name evidence="12" type="ORF">BT63DRAFT_439947</name>
</gene>
<dbReference type="CDD" id="cd18042">
    <property type="entry name" value="DEXXQc_SETX"/>
    <property type="match status" value="1"/>
</dbReference>
<comment type="similarity">
    <text evidence="2">Belongs to the DNA2/NAM7 helicase family.</text>
</comment>
<dbReference type="Gene3D" id="3.40.50.300">
    <property type="entry name" value="P-loop containing nucleotide triphosphate hydrolases"/>
    <property type="match status" value="2"/>
</dbReference>
<feature type="region of interest" description="Disordered" evidence="10">
    <location>
        <begin position="1808"/>
        <end position="1986"/>
    </location>
</feature>
<dbReference type="Pfam" id="PF23576">
    <property type="entry name" value="SEN1_barrel"/>
    <property type="match status" value="1"/>
</dbReference>
<feature type="compositionally biased region" description="Low complexity" evidence="10">
    <location>
        <begin position="935"/>
        <end position="949"/>
    </location>
</feature>
<feature type="coiled-coil region" evidence="9">
    <location>
        <begin position="957"/>
        <end position="991"/>
    </location>
</feature>
<dbReference type="PROSITE" id="PS51198">
    <property type="entry name" value="UVRD_HELICASE_ATP_BIND"/>
    <property type="match status" value="1"/>
</dbReference>
<feature type="compositionally biased region" description="Basic and acidic residues" evidence="10">
    <location>
        <begin position="1859"/>
        <end position="1869"/>
    </location>
</feature>
<evidence type="ECO:0000256" key="7">
    <source>
        <dbReference type="ARBA" id="ARBA00023242"/>
    </source>
</evidence>
<evidence type="ECO:0000256" key="8">
    <source>
        <dbReference type="PROSITE-ProRule" id="PRU00560"/>
    </source>
</evidence>
<keyword evidence="13" id="KW-1185">Reference proteome</keyword>
<dbReference type="CDD" id="cd18808">
    <property type="entry name" value="SF1_C_Upf1"/>
    <property type="match status" value="1"/>
</dbReference>
<keyword evidence="5 8" id="KW-0347">Helicase</keyword>
<dbReference type="EMBL" id="MU004235">
    <property type="protein sequence ID" value="KAF2669240.1"/>
    <property type="molecule type" value="Genomic_DNA"/>
</dbReference>
<dbReference type="GO" id="GO:0004386">
    <property type="term" value="F:helicase activity"/>
    <property type="evidence" value="ECO:0007669"/>
    <property type="project" value="UniProtKB-UniRule"/>
</dbReference>
<dbReference type="GO" id="GO:0005524">
    <property type="term" value="F:ATP binding"/>
    <property type="evidence" value="ECO:0007669"/>
    <property type="project" value="UniProtKB-UniRule"/>
</dbReference>
<keyword evidence="3 8" id="KW-0547">Nucleotide-binding</keyword>
<dbReference type="GO" id="GO:0016604">
    <property type="term" value="C:nuclear body"/>
    <property type="evidence" value="ECO:0007669"/>
    <property type="project" value="TreeGrafter"/>
</dbReference>
<dbReference type="PANTHER" id="PTHR10887">
    <property type="entry name" value="DNA2/NAM7 HELICASE FAMILY"/>
    <property type="match status" value="1"/>
</dbReference>
<dbReference type="GO" id="GO:0016787">
    <property type="term" value="F:hydrolase activity"/>
    <property type="evidence" value="ECO:0007669"/>
    <property type="project" value="UniProtKB-UniRule"/>
</dbReference>
<dbReference type="InterPro" id="IPR045055">
    <property type="entry name" value="DNA2/NAM7-like"/>
</dbReference>
<keyword evidence="6 8" id="KW-0067">ATP-binding</keyword>
<evidence type="ECO:0000256" key="6">
    <source>
        <dbReference type="ARBA" id="ARBA00022840"/>
    </source>
</evidence>
<dbReference type="InterPro" id="IPR024481">
    <property type="entry name" value="Helicase_Sen1_N"/>
</dbReference>
<keyword evidence="9" id="KW-0175">Coiled coil</keyword>